<reference evidence="4 5" key="1">
    <citation type="submission" date="2024-05" db="EMBL/GenBank/DDBJ databases">
        <title>Long read based assembly of the Candida bracarensis genome reveals expanded adhesin content.</title>
        <authorList>
            <person name="Marcet-Houben M."/>
            <person name="Ksiezopolska E."/>
            <person name="Gabaldon T."/>
        </authorList>
    </citation>
    <scope>NUCLEOTIDE SEQUENCE [LARGE SCALE GENOMIC DNA]</scope>
    <source>
        <strain evidence="4 5">CBM6</strain>
    </source>
</reference>
<keyword evidence="2" id="KW-0378">Hydrolase</keyword>
<name>A0ABR4NMB9_9SACH</name>
<dbReference type="EMBL" id="JBEVYD010000012">
    <property type="protein sequence ID" value="KAL3228950.1"/>
    <property type="molecule type" value="Genomic_DNA"/>
</dbReference>
<dbReference type="InterPro" id="IPR017853">
    <property type="entry name" value="GH"/>
</dbReference>
<dbReference type="Proteomes" id="UP001623330">
    <property type="component" value="Unassembled WGS sequence"/>
</dbReference>
<organism evidence="4 5">
    <name type="scientific">Nakaseomyces bracarensis</name>
    <dbReference type="NCBI Taxonomy" id="273131"/>
    <lineage>
        <taxon>Eukaryota</taxon>
        <taxon>Fungi</taxon>
        <taxon>Dikarya</taxon>
        <taxon>Ascomycota</taxon>
        <taxon>Saccharomycotina</taxon>
        <taxon>Saccharomycetes</taxon>
        <taxon>Saccharomycetales</taxon>
        <taxon>Saccharomycetaceae</taxon>
        <taxon>Nakaseomyces</taxon>
    </lineage>
</organism>
<gene>
    <name evidence="4" type="ORF">RNJ44_02037</name>
</gene>
<keyword evidence="3" id="KW-0326">Glycosidase</keyword>
<evidence type="ECO:0000313" key="4">
    <source>
        <dbReference type="EMBL" id="KAL3228950.1"/>
    </source>
</evidence>
<dbReference type="PANTHER" id="PTHR31297">
    <property type="entry name" value="GLUCAN ENDO-1,6-BETA-GLUCOSIDASE B"/>
    <property type="match status" value="1"/>
</dbReference>
<protein>
    <recommendedName>
        <fullName evidence="6">Glucan 1,3-beta-glucosidase</fullName>
    </recommendedName>
</protein>
<sequence length="491" mass="56698">MFDKLKQKFEKLTDNEPPVGTIDIGGEMSWDLVYKYRYNHGVNLGALFVLEKWIYEDVFEHGGDSEFDAIQNYLNNGNSPDQVAQKLKDHYNSYINKIPWDFLQNDAGITAFRVPIGYWHVRNGDLLSGLPFEPHQKVYQLAKPMDFLNDLFNKANERGIGILIDIHGLPGGANGDSHSGFNNGGANFFGNSGYVDKMCNEIIPAIVNDMCKTHMNAIGLQVVNESVFDNNAQGQKKYYKKAIQTVAKIQSGLPVIISDGWWPQQFSDWVKSEKFDLMTVIDSHVYRTFSDSDKSKNADQIIDELPGSVNFNKNDADFMVGEFSGVLDEQTWQKSPGDRNEYVKRFLNKQLEVFENTSSYGWFFWTLQFQWGDGGEWGLVPMFERGGLKKRPANNNFNIDENRVNQLIQDHINYWKDKGGDKFEHWRYEDGLRGAINDIAAFARFGNSRIGRWHSWKTLRRNLYIAQKGDSQYMWEWDQGFDRAIQDFNRY</sequence>
<accession>A0ABR4NMB9</accession>
<evidence type="ECO:0000256" key="2">
    <source>
        <dbReference type="ARBA" id="ARBA00022801"/>
    </source>
</evidence>
<evidence type="ECO:0000256" key="3">
    <source>
        <dbReference type="ARBA" id="ARBA00023295"/>
    </source>
</evidence>
<dbReference type="Gene3D" id="3.20.20.80">
    <property type="entry name" value="Glycosidases"/>
    <property type="match status" value="1"/>
</dbReference>
<evidence type="ECO:0000313" key="5">
    <source>
        <dbReference type="Proteomes" id="UP001623330"/>
    </source>
</evidence>
<keyword evidence="5" id="KW-1185">Reference proteome</keyword>
<evidence type="ECO:0000256" key="1">
    <source>
        <dbReference type="ARBA" id="ARBA00005641"/>
    </source>
</evidence>
<comment type="similarity">
    <text evidence="1">Belongs to the glycosyl hydrolase 5 (cellulase A) family.</text>
</comment>
<proteinExistence type="inferred from homology"/>
<evidence type="ECO:0008006" key="6">
    <source>
        <dbReference type="Google" id="ProtNLM"/>
    </source>
</evidence>
<dbReference type="SUPFAM" id="SSF51445">
    <property type="entry name" value="(Trans)glycosidases"/>
    <property type="match status" value="1"/>
</dbReference>
<dbReference type="InterPro" id="IPR050386">
    <property type="entry name" value="Glycosyl_hydrolase_5"/>
</dbReference>
<comment type="caution">
    <text evidence="4">The sequence shown here is derived from an EMBL/GenBank/DDBJ whole genome shotgun (WGS) entry which is preliminary data.</text>
</comment>
<dbReference type="PANTHER" id="PTHR31297:SF43">
    <property type="entry name" value="GLUCAN 1,3-BETA-GLUCOSIDASE 3"/>
    <property type="match status" value="1"/>
</dbReference>